<evidence type="ECO:0000313" key="2">
    <source>
        <dbReference type="EMBL" id="MFC4911875.1"/>
    </source>
</evidence>
<gene>
    <name evidence="2" type="ORF">ACFPCY_31530</name>
</gene>
<dbReference type="PROSITE" id="PS50011">
    <property type="entry name" value="PROTEIN_KINASE_DOM"/>
    <property type="match status" value="1"/>
</dbReference>
<dbReference type="InterPro" id="IPR000719">
    <property type="entry name" value="Prot_kinase_dom"/>
</dbReference>
<dbReference type="EC" id="2.7.-.-" evidence="2"/>
<dbReference type="Gene3D" id="3.90.1200.10">
    <property type="match status" value="1"/>
</dbReference>
<name>A0ABV9U938_9ACTN</name>
<dbReference type="RefSeq" id="WP_378261218.1">
    <property type="nucleotide sequence ID" value="NZ_JBHSIT010000010.1"/>
</dbReference>
<sequence length="287" mass="31274">MPAAEVSVSVGLVRRLLDEQHPDLANLPVEVLASGWDNLVCRLGPEFLVRLPRRAVAAELVAHEQQWLPQLADRLPLPVPAPVRVGRPTAQYPWSWSVVPFLPGRIATRSEPDDLWSAAATLGTFLDALHTPAPSQAPVNPFRGIPLAGRAEGVLKALAHVAPADRAAALRVWKTAVATPAWDGPPVWLHGDLHPANILVHRGRISAVIDFGDLTRGDPATDLSVAWMLFTAQQRIALRQAYGHADDATWERARGWALALSLVFLTRSADNPLMRGIGERTFRAVLE</sequence>
<organism evidence="2 3">
    <name type="scientific">Actinomadura gamaensis</name>
    <dbReference type="NCBI Taxonomy" id="1763541"/>
    <lineage>
        <taxon>Bacteria</taxon>
        <taxon>Bacillati</taxon>
        <taxon>Actinomycetota</taxon>
        <taxon>Actinomycetes</taxon>
        <taxon>Streptosporangiales</taxon>
        <taxon>Thermomonosporaceae</taxon>
        <taxon>Actinomadura</taxon>
    </lineage>
</organism>
<keyword evidence="3" id="KW-1185">Reference proteome</keyword>
<evidence type="ECO:0000313" key="3">
    <source>
        <dbReference type="Proteomes" id="UP001595872"/>
    </source>
</evidence>
<feature type="domain" description="Protein kinase" evidence="1">
    <location>
        <begin position="1"/>
        <end position="287"/>
    </location>
</feature>
<proteinExistence type="predicted"/>
<dbReference type="Pfam" id="PF01636">
    <property type="entry name" value="APH"/>
    <property type="match status" value="1"/>
</dbReference>
<dbReference type="InterPro" id="IPR002575">
    <property type="entry name" value="Aminoglycoside_PTrfase"/>
</dbReference>
<dbReference type="Gene3D" id="3.30.200.20">
    <property type="entry name" value="Phosphorylase Kinase, domain 1"/>
    <property type="match status" value="1"/>
</dbReference>
<dbReference type="EMBL" id="JBHSIT010000010">
    <property type="protein sequence ID" value="MFC4911875.1"/>
    <property type="molecule type" value="Genomic_DNA"/>
</dbReference>
<dbReference type="Proteomes" id="UP001595872">
    <property type="component" value="Unassembled WGS sequence"/>
</dbReference>
<accession>A0ABV9U938</accession>
<dbReference type="InterPro" id="IPR051678">
    <property type="entry name" value="AGP_Transferase"/>
</dbReference>
<dbReference type="GO" id="GO:0016740">
    <property type="term" value="F:transferase activity"/>
    <property type="evidence" value="ECO:0007669"/>
    <property type="project" value="UniProtKB-KW"/>
</dbReference>
<keyword evidence="2" id="KW-0808">Transferase</keyword>
<dbReference type="InterPro" id="IPR011009">
    <property type="entry name" value="Kinase-like_dom_sf"/>
</dbReference>
<evidence type="ECO:0000259" key="1">
    <source>
        <dbReference type="PROSITE" id="PS50011"/>
    </source>
</evidence>
<dbReference type="PANTHER" id="PTHR21310">
    <property type="entry name" value="AMINOGLYCOSIDE PHOSPHOTRANSFERASE-RELATED-RELATED"/>
    <property type="match status" value="1"/>
</dbReference>
<dbReference type="CDD" id="cd05155">
    <property type="entry name" value="APH_ChoK_like_1"/>
    <property type="match status" value="1"/>
</dbReference>
<dbReference type="PANTHER" id="PTHR21310:SF42">
    <property type="entry name" value="BIFUNCTIONAL AAC_APH"/>
    <property type="match status" value="1"/>
</dbReference>
<dbReference type="SUPFAM" id="SSF56112">
    <property type="entry name" value="Protein kinase-like (PK-like)"/>
    <property type="match status" value="1"/>
</dbReference>
<protein>
    <submittedName>
        <fullName evidence="2">Aminoglycoside phosphotransferase family protein</fullName>
        <ecNumber evidence="2">2.7.-.-</ecNumber>
    </submittedName>
</protein>
<comment type="caution">
    <text evidence="2">The sequence shown here is derived from an EMBL/GenBank/DDBJ whole genome shotgun (WGS) entry which is preliminary data.</text>
</comment>
<reference evidence="3" key="1">
    <citation type="journal article" date="2019" name="Int. J. Syst. Evol. Microbiol.">
        <title>The Global Catalogue of Microorganisms (GCM) 10K type strain sequencing project: providing services to taxonomists for standard genome sequencing and annotation.</title>
        <authorList>
            <consortium name="The Broad Institute Genomics Platform"/>
            <consortium name="The Broad Institute Genome Sequencing Center for Infectious Disease"/>
            <person name="Wu L."/>
            <person name="Ma J."/>
        </authorList>
    </citation>
    <scope>NUCLEOTIDE SEQUENCE [LARGE SCALE GENOMIC DNA]</scope>
    <source>
        <strain evidence="3">KLKA75</strain>
    </source>
</reference>